<dbReference type="Proteomes" id="UP001642260">
    <property type="component" value="Unassembled WGS sequence"/>
</dbReference>
<feature type="non-terminal residue" evidence="2">
    <location>
        <position position="374"/>
    </location>
</feature>
<proteinExistence type="predicted"/>
<protein>
    <submittedName>
        <fullName evidence="2">Uncharacterized protein</fullName>
    </submittedName>
</protein>
<sequence>MFDCLGILHSFLEVGGDGVVLLGSYFERKDEKKDERVERLVDMIKGNYDWRNHVWGVSEGGPVSEMVESEEEKEEEGDADADTEIGESSHVTPDVDSGTKKRKNADQGADARKKKLLCQLAASNKGSGSTDTDMKQFFEGLLKASFTAFEGKIVQQVSDRIDKIETEVTSRLGKLESEVSQLRTALVLSEIAGKSDQHTGPSKSRVDTAPAFSRKDTVPAFSKKDSAPAKTKKITGPQTRKVTNKRKELITDDPLIDLSGVNLTLSPGIDVHMSTQDYLQRSFPDLSQDTFVEGFDPSQPKTDDPGTAQKITIPQLNDRQIDRAREPDAPLVYVSNEDFEKNDELAGLKNVGPCLLVDDICKRIISPTEWLHNI</sequence>
<feature type="region of interest" description="Disordered" evidence="1">
    <location>
        <begin position="222"/>
        <end position="241"/>
    </location>
</feature>
<dbReference type="EMBL" id="CAKOAT010182377">
    <property type="protein sequence ID" value="CAH8353471.1"/>
    <property type="molecule type" value="Genomic_DNA"/>
</dbReference>
<feature type="compositionally biased region" description="Acidic residues" evidence="1">
    <location>
        <begin position="67"/>
        <end position="85"/>
    </location>
</feature>
<accession>A0ABC8KD24</accession>
<gene>
    <name evidence="2" type="ORF">ERUC_LOCUS19226</name>
</gene>
<reference evidence="2 3" key="1">
    <citation type="submission" date="2022-03" db="EMBL/GenBank/DDBJ databases">
        <authorList>
            <person name="Macdonald S."/>
            <person name="Ahmed S."/>
            <person name="Newling K."/>
        </authorList>
    </citation>
    <scope>NUCLEOTIDE SEQUENCE [LARGE SCALE GENOMIC DNA]</scope>
</reference>
<evidence type="ECO:0000313" key="2">
    <source>
        <dbReference type="EMBL" id="CAH8353471.1"/>
    </source>
</evidence>
<evidence type="ECO:0000256" key="1">
    <source>
        <dbReference type="SAM" id="MobiDB-lite"/>
    </source>
</evidence>
<organism evidence="2 3">
    <name type="scientific">Eruca vesicaria subsp. sativa</name>
    <name type="common">Garden rocket</name>
    <name type="synonym">Eruca sativa</name>
    <dbReference type="NCBI Taxonomy" id="29727"/>
    <lineage>
        <taxon>Eukaryota</taxon>
        <taxon>Viridiplantae</taxon>
        <taxon>Streptophyta</taxon>
        <taxon>Embryophyta</taxon>
        <taxon>Tracheophyta</taxon>
        <taxon>Spermatophyta</taxon>
        <taxon>Magnoliopsida</taxon>
        <taxon>eudicotyledons</taxon>
        <taxon>Gunneridae</taxon>
        <taxon>Pentapetalae</taxon>
        <taxon>rosids</taxon>
        <taxon>malvids</taxon>
        <taxon>Brassicales</taxon>
        <taxon>Brassicaceae</taxon>
        <taxon>Brassiceae</taxon>
        <taxon>Eruca</taxon>
    </lineage>
</organism>
<comment type="caution">
    <text evidence="2">The sequence shown here is derived from an EMBL/GenBank/DDBJ whole genome shotgun (WGS) entry which is preliminary data.</text>
</comment>
<keyword evidence="3" id="KW-1185">Reference proteome</keyword>
<feature type="region of interest" description="Disordered" evidence="1">
    <location>
        <begin position="59"/>
        <end position="110"/>
    </location>
</feature>
<dbReference type="AlphaFoldDB" id="A0ABC8KD24"/>
<name>A0ABC8KD24_ERUVS</name>
<evidence type="ECO:0000313" key="3">
    <source>
        <dbReference type="Proteomes" id="UP001642260"/>
    </source>
</evidence>